<name>A0A6A5W5R7_9PLEO</name>
<keyword evidence="2" id="KW-1185">Reference proteome</keyword>
<dbReference type="EMBL" id="ML977625">
    <property type="protein sequence ID" value="KAF1996428.1"/>
    <property type="molecule type" value="Genomic_DNA"/>
</dbReference>
<proteinExistence type="predicted"/>
<dbReference type="Proteomes" id="UP000799779">
    <property type="component" value="Unassembled WGS sequence"/>
</dbReference>
<organism evidence="1 2">
    <name type="scientific">Amniculicola lignicola CBS 123094</name>
    <dbReference type="NCBI Taxonomy" id="1392246"/>
    <lineage>
        <taxon>Eukaryota</taxon>
        <taxon>Fungi</taxon>
        <taxon>Dikarya</taxon>
        <taxon>Ascomycota</taxon>
        <taxon>Pezizomycotina</taxon>
        <taxon>Dothideomycetes</taxon>
        <taxon>Pleosporomycetidae</taxon>
        <taxon>Pleosporales</taxon>
        <taxon>Amniculicolaceae</taxon>
        <taxon>Amniculicola</taxon>
    </lineage>
</organism>
<accession>A0A6A5W5R7</accession>
<gene>
    <name evidence="1" type="ORF">P154DRAFT_319777</name>
</gene>
<evidence type="ECO:0000313" key="1">
    <source>
        <dbReference type="EMBL" id="KAF1996428.1"/>
    </source>
</evidence>
<sequence length="163" mass="18724">MSDSHFSVASRSLSFHSFRNDYPVYPPETHTKPFESAKRCLNNPPISVSERMSSISDDIMCPPSYPPRDPALLQARAQALQRRTNTLTATLGHLSSVLEPARTRSHTDLTAMQLHDAYTEWQECMRTLKAMCQEARQVGALIDEVWSQKRREEQRKERGMLEF</sequence>
<evidence type="ECO:0000313" key="2">
    <source>
        <dbReference type="Proteomes" id="UP000799779"/>
    </source>
</evidence>
<protein>
    <submittedName>
        <fullName evidence="1">Uncharacterized protein</fullName>
    </submittedName>
</protein>
<reference evidence="1" key="1">
    <citation type="journal article" date="2020" name="Stud. Mycol.">
        <title>101 Dothideomycetes genomes: a test case for predicting lifestyles and emergence of pathogens.</title>
        <authorList>
            <person name="Haridas S."/>
            <person name="Albert R."/>
            <person name="Binder M."/>
            <person name="Bloem J."/>
            <person name="Labutti K."/>
            <person name="Salamov A."/>
            <person name="Andreopoulos B."/>
            <person name="Baker S."/>
            <person name="Barry K."/>
            <person name="Bills G."/>
            <person name="Bluhm B."/>
            <person name="Cannon C."/>
            <person name="Castanera R."/>
            <person name="Culley D."/>
            <person name="Daum C."/>
            <person name="Ezra D."/>
            <person name="Gonzalez J."/>
            <person name="Henrissat B."/>
            <person name="Kuo A."/>
            <person name="Liang C."/>
            <person name="Lipzen A."/>
            <person name="Lutzoni F."/>
            <person name="Magnuson J."/>
            <person name="Mondo S."/>
            <person name="Nolan M."/>
            <person name="Ohm R."/>
            <person name="Pangilinan J."/>
            <person name="Park H.-J."/>
            <person name="Ramirez L."/>
            <person name="Alfaro M."/>
            <person name="Sun H."/>
            <person name="Tritt A."/>
            <person name="Yoshinaga Y."/>
            <person name="Zwiers L.-H."/>
            <person name="Turgeon B."/>
            <person name="Goodwin S."/>
            <person name="Spatafora J."/>
            <person name="Crous P."/>
            <person name="Grigoriev I."/>
        </authorList>
    </citation>
    <scope>NUCLEOTIDE SEQUENCE</scope>
    <source>
        <strain evidence="1">CBS 123094</strain>
    </source>
</reference>
<dbReference type="AlphaFoldDB" id="A0A6A5W5R7"/>